<protein>
    <submittedName>
        <fullName evidence="2">Uncharacterized protein</fullName>
    </submittedName>
</protein>
<evidence type="ECO:0000313" key="3">
    <source>
        <dbReference type="Proteomes" id="UP000282930"/>
    </source>
</evidence>
<organism evidence="2 3">
    <name type="scientific">Caldicellulosiruptor changbaiensis</name>
    <dbReference type="NCBI Taxonomy" id="1222016"/>
    <lineage>
        <taxon>Bacteria</taxon>
        <taxon>Bacillati</taxon>
        <taxon>Bacillota</taxon>
        <taxon>Bacillota incertae sedis</taxon>
        <taxon>Caldicellulosiruptorales</taxon>
        <taxon>Caldicellulosiruptoraceae</taxon>
        <taxon>Caldicellulosiruptor</taxon>
    </lineage>
</organism>
<gene>
    <name evidence="2" type="ORF">ELD05_03435</name>
</gene>
<feature type="transmembrane region" description="Helical" evidence="1">
    <location>
        <begin position="6"/>
        <end position="25"/>
    </location>
</feature>
<keyword evidence="1" id="KW-0472">Membrane</keyword>
<reference evidence="2 3" key="1">
    <citation type="submission" date="2018-12" db="EMBL/GenBank/DDBJ databases">
        <title>Genome sequence from the cellulolytic species, Caldicellulosiruptor changbaiensis.</title>
        <authorList>
            <person name="Blumer-Schuette S.E."/>
            <person name="Mendoza C."/>
        </authorList>
    </citation>
    <scope>NUCLEOTIDE SEQUENCE [LARGE SCALE GENOMIC DNA]</scope>
    <source>
        <strain evidence="2 3">CBS-Z</strain>
    </source>
</reference>
<dbReference type="AlphaFoldDB" id="A0A3T0D3C9"/>
<dbReference type="Proteomes" id="UP000282930">
    <property type="component" value="Chromosome"/>
</dbReference>
<keyword evidence="3" id="KW-1185">Reference proteome</keyword>
<dbReference type="EMBL" id="CP034791">
    <property type="protein sequence ID" value="AZT89781.1"/>
    <property type="molecule type" value="Genomic_DNA"/>
</dbReference>
<sequence>MKWEQILPEILALIGGSIVFLACLVTRKSGEYTFFSTFIVSAVGYLCGHFIKGLIENDS</sequence>
<evidence type="ECO:0000313" key="2">
    <source>
        <dbReference type="EMBL" id="AZT89781.1"/>
    </source>
</evidence>
<proteinExistence type="predicted"/>
<dbReference type="KEGG" id="ccha:ELD05_03435"/>
<feature type="transmembrane region" description="Helical" evidence="1">
    <location>
        <begin position="32"/>
        <end position="51"/>
    </location>
</feature>
<name>A0A3T0D3C9_9FIRM</name>
<dbReference type="PROSITE" id="PS51257">
    <property type="entry name" value="PROKAR_LIPOPROTEIN"/>
    <property type="match status" value="1"/>
</dbReference>
<keyword evidence="1" id="KW-0812">Transmembrane</keyword>
<keyword evidence="1" id="KW-1133">Transmembrane helix</keyword>
<dbReference type="RefSeq" id="WP_127351370.1">
    <property type="nucleotide sequence ID" value="NZ_CP034791.1"/>
</dbReference>
<accession>A0A3T0D3C9</accession>
<evidence type="ECO:0000256" key="1">
    <source>
        <dbReference type="SAM" id="Phobius"/>
    </source>
</evidence>